<dbReference type="AlphaFoldDB" id="A0A5J4JFS4"/>
<evidence type="ECO:0000313" key="3">
    <source>
        <dbReference type="Proteomes" id="UP000391919"/>
    </source>
</evidence>
<sequence length="356" mass="40889">MSFLQAVLLHCFTNLNGERTPYAIFHLLNGKKSAQTIQDAHFFRIGELFQTYPFISRERFAREVHSMISGGLLRQSGRDACIVTEKGAALLLEIGNMGLKFPYLNGLKYQETANMFWKRLNLATQVVSNLIYEKKAYYPVQRDPALQAWLKHWLKQHARHRAGLAENMYEEYARLLSDHPPEKPDIFVLRLTGAGHIGRTIGQAAARLELDPAEYWYRFLHLLHFMVRRVAETPETFPLFYTMICDVHQKMPLTKSASKTFELLKKGKSIAEIAGLRGLRQSTIEDHLIEIALNDPDFPLNRYVAKEDENKILNAAVELNTKKLKPIKEKIGDVPYFQIRLVLAGRMGRNGSEQHP</sequence>
<dbReference type="InterPro" id="IPR029491">
    <property type="entry name" value="Helicase_HTH"/>
</dbReference>
<dbReference type="Pfam" id="PF14493">
    <property type="entry name" value="HTH_40"/>
    <property type="match status" value="1"/>
</dbReference>
<protein>
    <recommendedName>
        <fullName evidence="1">Helicase Helix-turn-helix domain-containing protein</fullName>
    </recommendedName>
</protein>
<name>A0A5J4JFS4_9BACI</name>
<evidence type="ECO:0000259" key="1">
    <source>
        <dbReference type="Pfam" id="PF14493"/>
    </source>
</evidence>
<gene>
    <name evidence="2" type="ORF">BpJC7_06130</name>
</gene>
<dbReference type="RefSeq" id="WP_151679489.1">
    <property type="nucleotide sequence ID" value="NZ_BKZP01000004.1"/>
</dbReference>
<dbReference type="Proteomes" id="UP000391919">
    <property type="component" value="Unassembled WGS sequence"/>
</dbReference>
<dbReference type="EMBL" id="BKZQ01000005">
    <property type="protein sequence ID" value="GER69310.1"/>
    <property type="molecule type" value="Genomic_DNA"/>
</dbReference>
<comment type="caution">
    <text evidence="2">The sequence shown here is derived from an EMBL/GenBank/DDBJ whole genome shotgun (WGS) entry which is preliminary data.</text>
</comment>
<reference evidence="2 3" key="1">
    <citation type="submission" date="2019-09" db="EMBL/GenBank/DDBJ databases">
        <title>Draft genome sequence of Bacillus sp. JC-7.</title>
        <authorList>
            <person name="Tanaka N."/>
            <person name="Shiwa Y."/>
            <person name="Fujita N."/>
            <person name="Tanasupawat S."/>
        </authorList>
    </citation>
    <scope>NUCLEOTIDE SEQUENCE [LARGE SCALE GENOMIC DNA]</scope>
    <source>
        <strain evidence="2 3">JC-7</strain>
    </source>
</reference>
<dbReference type="InterPro" id="IPR008308">
    <property type="entry name" value="YpbB-like"/>
</dbReference>
<feature type="domain" description="Helicase Helix-turn-helix" evidence="1">
    <location>
        <begin position="256"/>
        <end position="343"/>
    </location>
</feature>
<proteinExistence type="predicted"/>
<keyword evidence="3" id="KW-1185">Reference proteome</keyword>
<dbReference type="PIRSF" id="PIRSF021350">
    <property type="entry name" value="UCP021350"/>
    <property type="match status" value="1"/>
</dbReference>
<evidence type="ECO:0000313" key="2">
    <source>
        <dbReference type="EMBL" id="GER69310.1"/>
    </source>
</evidence>
<organism evidence="2 3">
    <name type="scientific">Weizmannia acidilactici</name>
    <dbReference type="NCBI Taxonomy" id="2607726"/>
    <lineage>
        <taxon>Bacteria</taxon>
        <taxon>Bacillati</taxon>
        <taxon>Bacillota</taxon>
        <taxon>Bacilli</taxon>
        <taxon>Bacillales</taxon>
        <taxon>Bacillaceae</taxon>
        <taxon>Heyndrickxia</taxon>
    </lineage>
</organism>
<accession>A0A5J4JFS4</accession>